<evidence type="ECO:0000313" key="1">
    <source>
        <dbReference type="EMBL" id="KAK0436156.1"/>
    </source>
</evidence>
<sequence>PSSTSVILRSTRTSVATHMLFQPATDPAKSTKLLLICDKYLWLVVMYPQHPGEISNLDLLYVVYRIRSTRVTHGVRKGMVDMRG</sequence>
<organism evidence="1 2">
    <name type="scientific">Armillaria borealis</name>
    <dbReference type="NCBI Taxonomy" id="47425"/>
    <lineage>
        <taxon>Eukaryota</taxon>
        <taxon>Fungi</taxon>
        <taxon>Dikarya</taxon>
        <taxon>Basidiomycota</taxon>
        <taxon>Agaricomycotina</taxon>
        <taxon>Agaricomycetes</taxon>
        <taxon>Agaricomycetidae</taxon>
        <taxon>Agaricales</taxon>
        <taxon>Marasmiineae</taxon>
        <taxon>Physalacriaceae</taxon>
        <taxon>Armillaria</taxon>
    </lineage>
</organism>
<feature type="non-terminal residue" evidence="1">
    <location>
        <position position="1"/>
    </location>
</feature>
<name>A0AA39MIJ0_9AGAR</name>
<dbReference type="Proteomes" id="UP001175226">
    <property type="component" value="Unassembled WGS sequence"/>
</dbReference>
<gene>
    <name evidence="1" type="ORF">EV421DRAFT_1716195</name>
</gene>
<comment type="caution">
    <text evidence="1">The sequence shown here is derived from an EMBL/GenBank/DDBJ whole genome shotgun (WGS) entry which is preliminary data.</text>
</comment>
<dbReference type="EMBL" id="JAUEPT010000057">
    <property type="protein sequence ID" value="KAK0436156.1"/>
    <property type="molecule type" value="Genomic_DNA"/>
</dbReference>
<reference evidence="1" key="1">
    <citation type="submission" date="2023-06" db="EMBL/GenBank/DDBJ databases">
        <authorList>
            <consortium name="Lawrence Berkeley National Laboratory"/>
            <person name="Ahrendt S."/>
            <person name="Sahu N."/>
            <person name="Indic B."/>
            <person name="Wong-Bajracharya J."/>
            <person name="Merenyi Z."/>
            <person name="Ke H.-M."/>
            <person name="Monk M."/>
            <person name="Kocsube S."/>
            <person name="Drula E."/>
            <person name="Lipzen A."/>
            <person name="Balint B."/>
            <person name="Henrissat B."/>
            <person name="Andreopoulos B."/>
            <person name="Martin F.M."/>
            <person name="Harder C.B."/>
            <person name="Rigling D."/>
            <person name="Ford K.L."/>
            <person name="Foster G.D."/>
            <person name="Pangilinan J."/>
            <person name="Papanicolaou A."/>
            <person name="Barry K."/>
            <person name="LaButti K."/>
            <person name="Viragh M."/>
            <person name="Koriabine M."/>
            <person name="Yan M."/>
            <person name="Riley R."/>
            <person name="Champramary S."/>
            <person name="Plett K.L."/>
            <person name="Tsai I.J."/>
            <person name="Slot J."/>
            <person name="Sipos G."/>
            <person name="Plett J."/>
            <person name="Nagy L.G."/>
            <person name="Grigoriev I.V."/>
        </authorList>
    </citation>
    <scope>NUCLEOTIDE SEQUENCE</scope>
    <source>
        <strain evidence="1">FPL87.14</strain>
    </source>
</reference>
<proteinExistence type="predicted"/>
<evidence type="ECO:0000313" key="2">
    <source>
        <dbReference type="Proteomes" id="UP001175226"/>
    </source>
</evidence>
<keyword evidence="2" id="KW-1185">Reference proteome</keyword>
<protein>
    <submittedName>
        <fullName evidence="1">Uncharacterized protein</fullName>
    </submittedName>
</protein>
<accession>A0AA39MIJ0</accession>
<dbReference type="AlphaFoldDB" id="A0AA39MIJ0"/>